<sequence length="124" mass="13515">PSLCDASHPKPSGLGLGQVTVEARSSDAVLHHSPSCFYNRHVVVAIILCDEAHGRPVFLMVVWVVGDELLCVRLVQSVNLNGALQGVAQQEHLHLHRKTQRRRHNCTVTEGTPADFSNISCSST</sequence>
<dbReference type="Proteomes" id="UP001501940">
    <property type="component" value="Chromosome 22"/>
</dbReference>
<proteinExistence type="predicted"/>
<keyword evidence="2" id="KW-1185">Reference proteome</keyword>
<dbReference type="AlphaFoldDB" id="A0AAQ5ZXA6"/>
<dbReference type="GeneTree" id="ENSGT01110000271755"/>
<evidence type="ECO:0000313" key="1">
    <source>
        <dbReference type="Ensembl" id="ENSAOCP00000068360.1"/>
    </source>
</evidence>
<evidence type="ECO:0000313" key="2">
    <source>
        <dbReference type="Proteomes" id="UP001501940"/>
    </source>
</evidence>
<organism evidence="1 2">
    <name type="scientific">Amphiprion ocellaris</name>
    <name type="common">Clown anemonefish</name>
    <dbReference type="NCBI Taxonomy" id="80972"/>
    <lineage>
        <taxon>Eukaryota</taxon>
        <taxon>Metazoa</taxon>
        <taxon>Chordata</taxon>
        <taxon>Craniata</taxon>
        <taxon>Vertebrata</taxon>
        <taxon>Euteleostomi</taxon>
        <taxon>Actinopterygii</taxon>
        <taxon>Neopterygii</taxon>
        <taxon>Teleostei</taxon>
        <taxon>Neoteleostei</taxon>
        <taxon>Acanthomorphata</taxon>
        <taxon>Ovalentaria</taxon>
        <taxon>Pomacentridae</taxon>
        <taxon>Amphiprion</taxon>
    </lineage>
</organism>
<accession>A0AAQ5ZXA6</accession>
<protein>
    <submittedName>
        <fullName evidence="1">Uncharacterized protein</fullName>
    </submittedName>
</protein>
<dbReference type="Ensembl" id="ENSAOCT00000071102.1">
    <property type="protein sequence ID" value="ENSAOCP00000068360.1"/>
    <property type="gene ID" value="ENSAOCG00000027485.1"/>
</dbReference>
<reference evidence="1" key="2">
    <citation type="submission" date="2025-08" db="UniProtKB">
        <authorList>
            <consortium name="Ensembl"/>
        </authorList>
    </citation>
    <scope>IDENTIFICATION</scope>
</reference>
<reference evidence="1 2" key="1">
    <citation type="submission" date="2022-01" db="EMBL/GenBank/DDBJ databases">
        <title>A chromosome-scale genome assembly of the false clownfish, Amphiprion ocellaris.</title>
        <authorList>
            <person name="Ryu T."/>
        </authorList>
    </citation>
    <scope>NUCLEOTIDE SEQUENCE [LARGE SCALE GENOMIC DNA]</scope>
</reference>
<name>A0AAQ5ZXA6_AMPOC</name>
<reference evidence="1" key="3">
    <citation type="submission" date="2025-09" db="UniProtKB">
        <authorList>
            <consortium name="Ensembl"/>
        </authorList>
    </citation>
    <scope>IDENTIFICATION</scope>
</reference>